<dbReference type="KEGG" id="dpl:KGM_201611"/>
<evidence type="ECO:0000313" key="2">
    <source>
        <dbReference type="EMBL" id="OWR45822.1"/>
    </source>
</evidence>
<accession>A0A212EWF0</accession>
<dbReference type="Proteomes" id="UP000007151">
    <property type="component" value="Unassembled WGS sequence"/>
</dbReference>
<feature type="compositionally biased region" description="Polar residues" evidence="1">
    <location>
        <begin position="10"/>
        <end position="26"/>
    </location>
</feature>
<comment type="caution">
    <text evidence="2">The sequence shown here is derived from an EMBL/GenBank/DDBJ whole genome shotgun (WGS) entry which is preliminary data.</text>
</comment>
<evidence type="ECO:0000313" key="3">
    <source>
        <dbReference type="Proteomes" id="UP000007151"/>
    </source>
</evidence>
<keyword evidence="3" id="KW-1185">Reference proteome</keyword>
<organism evidence="2 3">
    <name type="scientific">Danaus plexippus plexippus</name>
    <dbReference type="NCBI Taxonomy" id="278856"/>
    <lineage>
        <taxon>Eukaryota</taxon>
        <taxon>Metazoa</taxon>
        <taxon>Ecdysozoa</taxon>
        <taxon>Arthropoda</taxon>
        <taxon>Hexapoda</taxon>
        <taxon>Insecta</taxon>
        <taxon>Pterygota</taxon>
        <taxon>Neoptera</taxon>
        <taxon>Endopterygota</taxon>
        <taxon>Lepidoptera</taxon>
        <taxon>Glossata</taxon>
        <taxon>Ditrysia</taxon>
        <taxon>Papilionoidea</taxon>
        <taxon>Nymphalidae</taxon>
        <taxon>Danainae</taxon>
        <taxon>Danaini</taxon>
        <taxon>Danaina</taxon>
        <taxon>Danaus</taxon>
        <taxon>Danaus</taxon>
    </lineage>
</organism>
<gene>
    <name evidence="2" type="ORF">KGM_201611</name>
</gene>
<evidence type="ECO:0000256" key="1">
    <source>
        <dbReference type="SAM" id="MobiDB-lite"/>
    </source>
</evidence>
<protein>
    <submittedName>
        <fullName evidence="2">Uncharacterized protein</fullName>
    </submittedName>
</protein>
<name>A0A212EWF0_DANPL</name>
<reference evidence="2 3" key="1">
    <citation type="journal article" date="2011" name="Cell">
        <title>The monarch butterfly genome yields insights into long-distance migration.</title>
        <authorList>
            <person name="Zhan S."/>
            <person name="Merlin C."/>
            <person name="Boore J.L."/>
            <person name="Reppert S.M."/>
        </authorList>
    </citation>
    <scope>NUCLEOTIDE SEQUENCE [LARGE SCALE GENOMIC DNA]</scope>
    <source>
        <strain evidence="2">F-2</strain>
    </source>
</reference>
<dbReference type="InParanoid" id="A0A212EWF0"/>
<proteinExistence type="predicted"/>
<dbReference type="EMBL" id="AGBW02011995">
    <property type="protein sequence ID" value="OWR45822.1"/>
    <property type="molecule type" value="Genomic_DNA"/>
</dbReference>
<dbReference type="AlphaFoldDB" id="A0A212EWF0"/>
<sequence>MTSAERGRAQPSSPERLTARHSSVTTRHTSMYLHRCTWLYCNQNYGIDSFRCINRLYLFLVSDYRLSRPCHRTYFGRRQPHVWFAVYLLESLTRLTHIP</sequence>
<feature type="region of interest" description="Disordered" evidence="1">
    <location>
        <begin position="1"/>
        <end position="26"/>
    </location>
</feature>